<keyword evidence="2" id="KW-1185">Reference proteome</keyword>
<evidence type="ECO:0000256" key="1">
    <source>
        <dbReference type="SAM" id="MobiDB-lite"/>
    </source>
</evidence>
<sequence>MGSAYHWEARRRQMALDRRKCLVQQQQQQQCQQEPGPSVQTQLPPQQSPSKLPVQSQPAPPPQQMKLNAQDLLRPCTFTNTLQETQRFQEIKPNDFKSTNQDLTTHISKLHSAVVIQRSQDPTDHLQKK</sequence>
<reference evidence="3" key="1">
    <citation type="submission" date="2025-08" db="UniProtKB">
        <authorList>
            <consortium name="RefSeq"/>
        </authorList>
    </citation>
    <scope>IDENTIFICATION</scope>
</reference>
<dbReference type="RefSeq" id="XP_060059428.1">
    <property type="nucleotide sequence ID" value="XM_060203445.1"/>
</dbReference>
<evidence type="ECO:0000313" key="2">
    <source>
        <dbReference type="Proteomes" id="UP001652624"/>
    </source>
</evidence>
<name>A0ABM3YEC8_ERIEU</name>
<gene>
    <name evidence="3" type="primary">CCDC200</name>
</gene>
<organism evidence="2 3">
    <name type="scientific">Erinaceus europaeus</name>
    <name type="common">Western European hedgehog</name>
    <dbReference type="NCBI Taxonomy" id="9365"/>
    <lineage>
        <taxon>Eukaryota</taxon>
        <taxon>Metazoa</taxon>
        <taxon>Chordata</taxon>
        <taxon>Craniata</taxon>
        <taxon>Vertebrata</taxon>
        <taxon>Euteleostomi</taxon>
        <taxon>Mammalia</taxon>
        <taxon>Eutheria</taxon>
        <taxon>Laurasiatheria</taxon>
        <taxon>Eulipotyphla</taxon>
        <taxon>Erinaceidae</taxon>
        <taxon>Erinaceinae</taxon>
        <taxon>Erinaceus</taxon>
    </lineage>
</organism>
<feature type="region of interest" description="Disordered" evidence="1">
    <location>
        <begin position="27"/>
        <end position="65"/>
    </location>
</feature>
<accession>A0ABM3YEC8</accession>
<proteinExistence type="predicted"/>
<feature type="compositionally biased region" description="Low complexity" evidence="1">
    <location>
        <begin position="27"/>
        <end position="57"/>
    </location>
</feature>
<dbReference type="GeneID" id="132541914"/>
<evidence type="ECO:0000313" key="3">
    <source>
        <dbReference type="RefSeq" id="XP_060059428.1"/>
    </source>
</evidence>
<dbReference type="Proteomes" id="UP001652624">
    <property type="component" value="Chromosome 12"/>
</dbReference>
<protein>
    <submittedName>
        <fullName evidence="3">Coiled-coil domain-containing protein 200 isoform X2</fullName>
    </submittedName>
</protein>